<name>A0ABP5DDV5_9ACTN</name>
<reference evidence="4" key="1">
    <citation type="journal article" date="2019" name="Int. J. Syst. Evol. Microbiol.">
        <title>The Global Catalogue of Microorganisms (GCM) 10K type strain sequencing project: providing services to taxonomists for standard genome sequencing and annotation.</title>
        <authorList>
            <consortium name="The Broad Institute Genomics Platform"/>
            <consortium name="The Broad Institute Genome Sequencing Center for Infectious Disease"/>
            <person name="Wu L."/>
            <person name="Ma J."/>
        </authorList>
    </citation>
    <scope>NUCLEOTIDE SEQUENCE [LARGE SCALE GENOMIC DNA]</scope>
    <source>
        <strain evidence="4">JCM 16013</strain>
    </source>
</reference>
<sequence>MSTARTTDNRVAESASTSTSTSASGSTSAAAGEPAVERDSSHLLPAQRNAAVPTPPAMGAGQEPAAPTPTPDHRLRWPEALAITLALLLGGAVASGVFRPMLPWLG</sequence>
<evidence type="ECO:0000313" key="4">
    <source>
        <dbReference type="Proteomes" id="UP001499854"/>
    </source>
</evidence>
<keyword evidence="2" id="KW-0812">Transmembrane</keyword>
<keyword evidence="2" id="KW-0472">Membrane</keyword>
<comment type="caution">
    <text evidence="3">The sequence shown here is derived from an EMBL/GenBank/DDBJ whole genome shotgun (WGS) entry which is preliminary data.</text>
</comment>
<proteinExistence type="predicted"/>
<keyword evidence="2" id="KW-1133">Transmembrane helix</keyword>
<evidence type="ECO:0000256" key="1">
    <source>
        <dbReference type="SAM" id="MobiDB-lite"/>
    </source>
</evidence>
<evidence type="ECO:0000313" key="3">
    <source>
        <dbReference type="EMBL" id="GAA1977969.1"/>
    </source>
</evidence>
<accession>A0ABP5DDV5</accession>
<feature type="region of interest" description="Disordered" evidence="1">
    <location>
        <begin position="1"/>
        <end position="73"/>
    </location>
</feature>
<evidence type="ECO:0000256" key="2">
    <source>
        <dbReference type="SAM" id="Phobius"/>
    </source>
</evidence>
<gene>
    <name evidence="3" type="ORF">GCM10009838_43250</name>
</gene>
<feature type="compositionally biased region" description="Low complexity" evidence="1">
    <location>
        <begin position="12"/>
        <end position="33"/>
    </location>
</feature>
<keyword evidence="4" id="KW-1185">Reference proteome</keyword>
<organism evidence="3 4">
    <name type="scientific">Catenulispora subtropica</name>
    <dbReference type="NCBI Taxonomy" id="450798"/>
    <lineage>
        <taxon>Bacteria</taxon>
        <taxon>Bacillati</taxon>
        <taxon>Actinomycetota</taxon>
        <taxon>Actinomycetes</taxon>
        <taxon>Catenulisporales</taxon>
        <taxon>Catenulisporaceae</taxon>
        <taxon>Catenulispora</taxon>
    </lineage>
</organism>
<dbReference type="Proteomes" id="UP001499854">
    <property type="component" value="Unassembled WGS sequence"/>
</dbReference>
<protein>
    <submittedName>
        <fullName evidence="3">Uncharacterized protein</fullName>
    </submittedName>
</protein>
<dbReference type="EMBL" id="BAAAQM010000024">
    <property type="protein sequence ID" value="GAA1977969.1"/>
    <property type="molecule type" value="Genomic_DNA"/>
</dbReference>
<feature type="transmembrane region" description="Helical" evidence="2">
    <location>
        <begin position="80"/>
        <end position="98"/>
    </location>
</feature>